<keyword evidence="3" id="KW-0347">Helicase</keyword>
<protein>
    <submittedName>
        <fullName evidence="6">UvrD-helicase domain-containing protein</fullName>
    </submittedName>
</protein>
<dbReference type="Pfam" id="PF00580">
    <property type="entry name" value="UvrD-helicase"/>
    <property type="match status" value="1"/>
</dbReference>
<sequence length="379" mass="43389">MNPCDNTAILAAAGSKKTESIIQAVLDTPPTTRILITTYTIENLEQIRLRLVGAAGGSVPPNVTLMSWFTFLLRDCIKPYQNFLTHTNRVKSLNFEVWNNERRRPKTDIDGYYFDSGSNLRVRNAADFAVAINERSGGKPVSRLEELYDHIYIDEVQDLAGYDLELLISLFVSAIRVTMVGDPRQCIYLTSLTSRHKQYRELGMFKWFEEQEKRSRLQITNRNISYRCNQHICDFADALYPELSEYKTVSGNHRVTDHDGVFCIRESQIDSYIEMFDPVRLQYQKSEKTAKYGAVNIGLSKGSTYDRVLIFPTKKMEKYLRTGNVSDAGDRAKLYVAVTRARSSVAFVTETVGWLRRWENPASLDMFLPLFEGEQTSSV</sequence>
<keyword evidence="1" id="KW-0547">Nucleotide-binding</keyword>
<reference evidence="6 7" key="1">
    <citation type="submission" date="2020-10" db="EMBL/GenBank/DDBJ databases">
        <title>Identification of Nocardia species via Next-generation sequencing and recognition of intraspecies genetic diversity.</title>
        <authorList>
            <person name="Li P."/>
            <person name="Li P."/>
            <person name="Lu B."/>
        </authorList>
    </citation>
    <scope>NUCLEOTIDE SEQUENCE [LARGE SCALE GENOMIC DNA]</scope>
    <source>
        <strain evidence="6 7">N-11</strain>
    </source>
</reference>
<dbReference type="InterPro" id="IPR027417">
    <property type="entry name" value="P-loop_NTPase"/>
</dbReference>
<evidence type="ECO:0000256" key="3">
    <source>
        <dbReference type="ARBA" id="ARBA00022806"/>
    </source>
</evidence>
<dbReference type="SUPFAM" id="SSF52540">
    <property type="entry name" value="P-loop containing nucleoside triphosphate hydrolases"/>
    <property type="match status" value="1"/>
</dbReference>
<evidence type="ECO:0000313" key="7">
    <source>
        <dbReference type="Proteomes" id="UP000807309"/>
    </source>
</evidence>
<keyword evidence="7" id="KW-1185">Reference proteome</keyword>
<feature type="domain" description="UvrD-like helicase ATP-binding" evidence="5">
    <location>
        <begin position="111"/>
        <end position="188"/>
    </location>
</feature>
<comment type="caution">
    <text evidence="6">The sequence shown here is derived from an EMBL/GenBank/DDBJ whole genome shotgun (WGS) entry which is preliminary data.</text>
</comment>
<evidence type="ECO:0000256" key="2">
    <source>
        <dbReference type="ARBA" id="ARBA00022801"/>
    </source>
</evidence>
<accession>A0ABS0CH42</accession>
<dbReference type="EMBL" id="JADLRE010000026">
    <property type="protein sequence ID" value="MBF6228798.1"/>
    <property type="molecule type" value="Genomic_DNA"/>
</dbReference>
<keyword evidence="4" id="KW-0067">ATP-binding</keyword>
<keyword evidence="2" id="KW-0378">Hydrolase</keyword>
<dbReference type="Gene3D" id="3.40.50.300">
    <property type="entry name" value="P-loop containing nucleotide triphosphate hydrolases"/>
    <property type="match status" value="2"/>
</dbReference>
<name>A0ABS0CH42_9NOCA</name>
<evidence type="ECO:0000256" key="1">
    <source>
        <dbReference type="ARBA" id="ARBA00022741"/>
    </source>
</evidence>
<dbReference type="Proteomes" id="UP000807309">
    <property type="component" value="Unassembled WGS sequence"/>
</dbReference>
<dbReference type="InterPro" id="IPR014016">
    <property type="entry name" value="UvrD-like_ATP-bd"/>
</dbReference>
<organism evidence="6 7">
    <name type="scientific">Nocardia abscessus</name>
    <dbReference type="NCBI Taxonomy" id="120957"/>
    <lineage>
        <taxon>Bacteria</taxon>
        <taxon>Bacillati</taxon>
        <taxon>Actinomycetota</taxon>
        <taxon>Actinomycetes</taxon>
        <taxon>Mycobacteriales</taxon>
        <taxon>Nocardiaceae</taxon>
        <taxon>Nocardia</taxon>
    </lineage>
</organism>
<evidence type="ECO:0000259" key="5">
    <source>
        <dbReference type="Pfam" id="PF00580"/>
    </source>
</evidence>
<gene>
    <name evidence="6" type="ORF">IU470_27315</name>
</gene>
<dbReference type="InterPro" id="IPR000212">
    <property type="entry name" value="DNA_helicase_UvrD/REP"/>
</dbReference>
<proteinExistence type="predicted"/>
<dbReference type="PANTHER" id="PTHR11070">
    <property type="entry name" value="UVRD / RECB / PCRA DNA HELICASE FAMILY MEMBER"/>
    <property type="match status" value="1"/>
</dbReference>
<evidence type="ECO:0000313" key="6">
    <source>
        <dbReference type="EMBL" id="MBF6228798.1"/>
    </source>
</evidence>
<evidence type="ECO:0000256" key="4">
    <source>
        <dbReference type="ARBA" id="ARBA00022840"/>
    </source>
</evidence>